<reference evidence="6" key="1">
    <citation type="submission" date="2014-09" db="EMBL/GenBank/DDBJ databases">
        <authorList>
            <person name="Magalhaes I.L.F."/>
            <person name="Oliveira U."/>
            <person name="Santos F.R."/>
            <person name="Vidigal T.H.D.A."/>
            <person name="Brescovit A.D."/>
            <person name="Santos A.J."/>
        </authorList>
    </citation>
    <scope>NUCLEOTIDE SEQUENCE</scope>
    <source>
        <tissue evidence="6">Shoot tissue taken approximately 20 cm above the soil surface</tissue>
    </source>
</reference>
<dbReference type="InterPro" id="IPR006214">
    <property type="entry name" value="Bax_inhibitor_1-related"/>
</dbReference>
<feature type="transmembrane region" description="Helical" evidence="5">
    <location>
        <begin position="20"/>
        <end position="44"/>
    </location>
</feature>
<feature type="transmembrane region" description="Helical" evidence="5">
    <location>
        <begin position="165"/>
        <end position="182"/>
    </location>
</feature>
<comment type="similarity">
    <text evidence="5">Belongs to the BI1 family.</text>
</comment>
<evidence type="ECO:0000313" key="6">
    <source>
        <dbReference type="EMBL" id="JAD81063.1"/>
    </source>
</evidence>
<dbReference type="PANTHER" id="PTHR23291">
    <property type="entry name" value="BAX INHIBITOR-RELATED"/>
    <property type="match status" value="1"/>
</dbReference>
<evidence type="ECO:0000256" key="3">
    <source>
        <dbReference type="ARBA" id="ARBA00022989"/>
    </source>
</evidence>
<evidence type="ECO:0000256" key="4">
    <source>
        <dbReference type="ARBA" id="ARBA00023136"/>
    </source>
</evidence>
<dbReference type="PANTHER" id="PTHR23291:SF31">
    <property type="entry name" value="PROTEIN LIFEGUARD 4"/>
    <property type="match status" value="1"/>
</dbReference>
<keyword evidence="3 5" id="KW-1133">Transmembrane helix</keyword>
<evidence type="ECO:0000256" key="5">
    <source>
        <dbReference type="RuleBase" id="RU004379"/>
    </source>
</evidence>
<comment type="subcellular location">
    <subcellularLocation>
        <location evidence="1">Membrane</location>
        <topology evidence="1">Multi-pass membrane protein</topology>
    </subcellularLocation>
</comment>
<dbReference type="EMBL" id="GBRH01216832">
    <property type="protein sequence ID" value="JAD81063.1"/>
    <property type="molecule type" value="Transcribed_RNA"/>
</dbReference>
<feature type="transmembrane region" description="Helical" evidence="5">
    <location>
        <begin position="134"/>
        <end position="158"/>
    </location>
</feature>
<organism evidence="6">
    <name type="scientific">Arundo donax</name>
    <name type="common">Giant reed</name>
    <name type="synonym">Donax arundinaceus</name>
    <dbReference type="NCBI Taxonomy" id="35708"/>
    <lineage>
        <taxon>Eukaryota</taxon>
        <taxon>Viridiplantae</taxon>
        <taxon>Streptophyta</taxon>
        <taxon>Embryophyta</taxon>
        <taxon>Tracheophyta</taxon>
        <taxon>Spermatophyta</taxon>
        <taxon>Magnoliopsida</taxon>
        <taxon>Liliopsida</taxon>
        <taxon>Poales</taxon>
        <taxon>Poaceae</taxon>
        <taxon>PACMAD clade</taxon>
        <taxon>Arundinoideae</taxon>
        <taxon>Arundineae</taxon>
        <taxon>Arundo</taxon>
    </lineage>
</organism>
<feature type="transmembrane region" description="Helical" evidence="5">
    <location>
        <begin position="78"/>
        <end position="98"/>
    </location>
</feature>
<protein>
    <submittedName>
        <fullName evidence="6">Transmembrane BAX inhibitor motif-containing protein 4</fullName>
    </submittedName>
</protein>
<keyword evidence="2 5" id="KW-0812">Transmembrane</keyword>
<feature type="transmembrane region" description="Helical" evidence="5">
    <location>
        <begin position="51"/>
        <end position="72"/>
    </location>
</feature>
<dbReference type="GO" id="GO:0016020">
    <property type="term" value="C:membrane"/>
    <property type="evidence" value="ECO:0007669"/>
    <property type="project" value="UniProtKB-SubCell"/>
</dbReference>
<evidence type="ECO:0000256" key="1">
    <source>
        <dbReference type="ARBA" id="ARBA00004141"/>
    </source>
</evidence>
<accession>A0A0A9D300</accession>
<evidence type="ECO:0000256" key="2">
    <source>
        <dbReference type="ARBA" id="ARBA00022692"/>
    </source>
</evidence>
<sequence>MMLGDPRLRWAFIRKVYSILSIQMLLTVAVASVVVYVRPVALFFVSTPGGFGLYIFLLILPFIVLCPLYYYYYQHHPVNLLLLGLFTVAISFAVGLTCAFTKGEVILESAILTSVVVLSLTAYTFWAARRGHDFSFLGPFLFAAVMILVVFALIQVFFPLGRVSLMVYGGLAALVFCGYIIYDTDNLIKRYSYDEYVWAAVALYLDVINLFLSLLTLFRAADS</sequence>
<feature type="transmembrane region" description="Helical" evidence="5">
    <location>
        <begin position="197"/>
        <end position="218"/>
    </location>
</feature>
<feature type="transmembrane region" description="Helical" evidence="5">
    <location>
        <begin position="105"/>
        <end position="128"/>
    </location>
</feature>
<keyword evidence="4 5" id="KW-0472">Membrane</keyword>
<name>A0A0A9D300_ARUDO</name>
<proteinExistence type="inferred from homology"/>
<dbReference type="Pfam" id="PF01027">
    <property type="entry name" value="Bax1-I"/>
    <property type="match status" value="1"/>
</dbReference>
<dbReference type="AlphaFoldDB" id="A0A0A9D300"/>
<reference evidence="6" key="2">
    <citation type="journal article" date="2015" name="Data Brief">
        <title>Shoot transcriptome of the giant reed, Arundo donax.</title>
        <authorList>
            <person name="Barrero R.A."/>
            <person name="Guerrero F.D."/>
            <person name="Moolhuijzen P."/>
            <person name="Goolsby J.A."/>
            <person name="Tidwell J."/>
            <person name="Bellgard S.E."/>
            <person name="Bellgard M.I."/>
        </authorList>
    </citation>
    <scope>NUCLEOTIDE SEQUENCE</scope>
    <source>
        <tissue evidence="6">Shoot tissue taken approximately 20 cm above the soil surface</tissue>
    </source>
</reference>